<dbReference type="HOGENOM" id="CLU_048756_2_1_10"/>
<feature type="active site" evidence="3">
    <location>
        <position position="44"/>
    </location>
</feature>
<dbReference type="Gene3D" id="3.10.310.10">
    <property type="entry name" value="Diaminopimelate Epimerase, Chain A, domain 1"/>
    <property type="match status" value="2"/>
</dbReference>
<dbReference type="OrthoDB" id="9788221at2"/>
<dbReference type="KEGG" id="ppn:Palpr_0725"/>
<sequence length="264" mass="30280">MKTYIVDAFTKIPYSGNPAGVCILDYELPDNLMAKIAREINHSETAFLHKIDNVYRLRWFTPKTEVSLCGHATLATAHILYEKGFLKSNEQIKFDTKSGILTARITNDMIELDFPQMFVDNCESNEIIEKAFDIKPVYVGKNDKRYLIEIDSIERLKTIKPDFQLLQKSDRGGFIITAKSDDNYDFYSRFFAPGVGINEDPVTGSAHCYLAPYWSKRLNKSKMLAFQASERTGIMECELLDNNRVLLRGQAITVNEMTMDWKNN</sequence>
<evidence type="ECO:0000256" key="3">
    <source>
        <dbReference type="PIRSR" id="PIRSR016184-1"/>
    </source>
</evidence>
<evidence type="ECO:0000256" key="1">
    <source>
        <dbReference type="ARBA" id="ARBA00008270"/>
    </source>
</evidence>
<dbReference type="InterPro" id="IPR003719">
    <property type="entry name" value="Phenazine_PhzF-like"/>
</dbReference>
<evidence type="ECO:0000313" key="5">
    <source>
        <dbReference type="Proteomes" id="UP000008718"/>
    </source>
</evidence>
<proteinExistence type="inferred from homology"/>
<protein>
    <submittedName>
        <fullName evidence="4">Phenazine biosynthesis protein PhzF family</fullName>
    </submittedName>
</protein>
<dbReference type="SUPFAM" id="SSF54506">
    <property type="entry name" value="Diaminopimelate epimerase-like"/>
    <property type="match status" value="1"/>
</dbReference>
<comment type="similarity">
    <text evidence="1">Belongs to the PhzF family.</text>
</comment>
<dbReference type="GO" id="GO:0016853">
    <property type="term" value="F:isomerase activity"/>
    <property type="evidence" value="ECO:0007669"/>
    <property type="project" value="UniProtKB-KW"/>
</dbReference>
<dbReference type="PANTHER" id="PTHR13774">
    <property type="entry name" value="PHENAZINE BIOSYNTHESIS PROTEIN"/>
    <property type="match status" value="1"/>
</dbReference>
<dbReference type="EMBL" id="CP002345">
    <property type="protein sequence ID" value="ADQ78881.1"/>
    <property type="molecule type" value="Genomic_DNA"/>
</dbReference>
<dbReference type="GO" id="GO:0005737">
    <property type="term" value="C:cytoplasm"/>
    <property type="evidence" value="ECO:0007669"/>
    <property type="project" value="TreeGrafter"/>
</dbReference>
<reference evidence="4 5" key="2">
    <citation type="journal article" date="2011" name="Stand. Genomic Sci.">
        <title>Complete genome sequence of Paludibacter propionicigenes type strain (WB4).</title>
        <authorList>
            <person name="Gronow S."/>
            <person name="Munk C."/>
            <person name="Lapidus A."/>
            <person name="Nolan M."/>
            <person name="Lucas S."/>
            <person name="Hammon N."/>
            <person name="Deshpande S."/>
            <person name="Cheng J.F."/>
            <person name="Tapia R."/>
            <person name="Han C."/>
            <person name="Goodwin L."/>
            <person name="Pitluck S."/>
            <person name="Liolios K."/>
            <person name="Ivanova N."/>
            <person name="Mavromatis K."/>
            <person name="Mikhailova N."/>
            <person name="Pati A."/>
            <person name="Chen A."/>
            <person name="Palaniappan K."/>
            <person name="Land M."/>
            <person name="Hauser L."/>
            <person name="Chang Y.J."/>
            <person name="Jeffries C.D."/>
            <person name="Brambilla E."/>
            <person name="Rohde M."/>
            <person name="Goker M."/>
            <person name="Detter J.C."/>
            <person name="Woyke T."/>
            <person name="Bristow J."/>
            <person name="Eisen J.A."/>
            <person name="Markowitz V."/>
            <person name="Hugenholtz P."/>
            <person name="Kyrpides N.C."/>
            <person name="Klenk H.P."/>
        </authorList>
    </citation>
    <scope>NUCLEOTIDE SEQUENCE [LARGE SCALE GENOMIC DNA]</scope>
    <source>
        <strain evidence="5">DSM 17365 / JCM 13257 / WB4</strain>
    </source>
</reference>
<dbReference type="PIRSF" id="PIRSF016184">
    <property type="entry name" value="PhzC_PhzF"/>
    <property type="match status" value="1"/>
</dbReference>
<dbReference type="Proteomes" id="UP000008718">
    <property type="component" value="Chromosome"/>
</dbReference>
<dbReference type="PANTHER" id="PTHR13774:SF17">
    <property type="entry name" value="PHENAZINE BIOSYNTHESIS-LIKE DOMAIN-CONTAINING PROTEIN"/>
    <property type="match status" value="1"/>
</dbReference>
<evidence type="ECO:0000256" key="2">
    <source>
        <dbReference type="ARBA" id="ARBA00023235"/>
    </source>
</evidence>
<gene>
    <name evidence="4" type="ordered locus">Palpr_0725</name>
</gene>
<organism evidence="4 5">
    <name type="scientific">Paludibacter propionicigenes (strain DSM 17365 / JCM 13257 / WB4)</name>
    <dbReference type="NCBI Taxonomy" id="694427"/>
    <lineage>
        <taxon>Bacteria</taxon>
        <taxon>Pseudomonadati</taxon>
        <taxon>Bacteroidota</taxon>
        <taxon>Bacteroidia</taxon>
        <taxon>Bacteroidales</taxon>
        <taxon>Paludibacteraceae</taxon>
        <taxon>Paludibacter</taxon>
    </lineage>
</organism>
<dbReference type="AlphaFoldDB" id="E4T2D7"/>
<dbReference type="NCBIfam" id="TIGR00654">
    <property type="entry name" value="PhzF_family"/>
    <property type="match status" value="1"/>
</dbReference>
<dbReference type="RefSeq" id="WP_013444250.1">
    <property type="nucleotide sequence ID" value="NC_014734.1"/>
</dbReference>
<accession>E4T2D7</accession>
<evidence type="ECO:0000313" key="4">
    <source>
        <dbReference type="EMBL" id="ADQ78881.1"/>
    </source>
</evidence>
<name>E4T2D7_PALPW</name>
<reference key="1">
    <citation type="submission" date="2010-11" db="EMBL/GenBank/DDBJ databases">
        <title>The complete genome of Paludibacter propionicigenes DSM 17365.</title>
        <authorList>
            <consortium name="US DOE Joint Genome Institute (JGI-PGF)"/>
            <person name="Lucas S."/>
            <person name="Copeland A."/>
            <person name="Lapidus A."/>
            <person name="Bruce D."/>
            <person name="Goodwin L."/>
            <person name="Pitluck S."/>
            <person name="Kyrpides N."/>
            <person name="Mavromatis K."/>
            <person name="Ivanova N."/>
            <person name="Munk A.C."/>
            <person name="Brettin T."/>
            <person name="Detter J.C."/>
            <person name="Han C."/>
            <person name="Tapia R."/>
            <person name="Land M."/>
            <person name="Hauser L."/>
            <person name="Markowitz V."/>
            <person name="Cheng J.-F."/>
            <person name="Hugenholtz P."/>
            <person name="Woyke T."/>
            <person name="Wu D."/>
            <person name="Gronow S."/>
            <person name="Wellnitz S."/>
            <person name="Brambilla E."/>
            <person name="Klenk H.-P."/>
            <person name="Eisen J.A."/>
        </authorList>
    </citation>
    <scope>NUCLEOTIDE SEQUENCE</scope>
    <source>
        <strain>WB4</strain>
    </source>
</reference>
<dbReference type="eggNOG" id="COG0384">
    <property type="taxonomic scope" value="Bacteria"/>
</dbReference>
<keyword evidence="5" id="KW-1185">Reference proteome</keyword>
<keyword evidence="2" id="KW-0413">Isomerase</keyword>
<dbReference type="Pfam" id="PF02567">
    <property type="entry name" value="PhzC-PhzF"/>
    <property type="match status" value="1"/>
</dbReference>